<comment type="caution">
    <text evidence="2">The sequence shown here is derived from an EMBL/GenBank/DDBJ whole genome shotgun (WGS) entry which is preliminary data.</text>
</comment>
<organism evidence="2 3">
    <name type="scientific">Stenotrophomonas geniculata</name>
    <dbReference type="NCBI Taxonomy" id="86188"/>
    <lineage>
        <taxon>Bacteria</taxon>
        <taxon>Pseudomonadati</taxon>
        <taxon>Pseudomonadota</taxon>
        <taxon>Gammaproteobacteria</taxon>
        <taxon>Lysobacterales</taxon>
        <taxon>Lysobacteraceae</taxon>
        <taxon>Stenotrophomonas</taxon>
    </lineage>
</organism>
<evidence type="ECO:0000256" key="1">
    <source>
        <dbReference type="SAM" id="SignalP"/>
    </source>
</evidence>
<dbReference type="Proteomes" id="UP001240529">
    <property type="component" value="Unassembled WGS sequence"/>
</dbReference>
<feature type="signal peptide" evidence="1">
    <location>
        <begin position="1"/>
        <end position="21"/>
    </location>
</feature>
<sequence>MKTYMKVFAIMVASFAIGFFASQTMQQRGSLAEELKGQDTYAPTGISLSDSQLSDLGIKAESGDIPAMRKLYLYHEFVSGHEIEAQRWQRRMADAGDVESQAAILSRLALSSKEGGTGRENILGVCMRWYKD</sequence>
<feature type="chain" id="PRO_5042998457" description="Sel1 repeat family protein" evidence="1">
    <location>
        <begin position="22"/>
        <end position="132"/>
    </location>
</feature>
<name>A0AAP5F9I4_9GAMM</name>
<protein>
    <recommendedName>
        <fullName evidence="4">Sel1 repeat family protein</fullName>
    </recommendedName>
</protein>
<dbReference type="EMBL" id="JAVIAC010000004">
    <property type="protein sequence ID" value="MDQ7952195.1"/>
    <property type="molecule type" value="Genomic_DNA"/>
</dbReference>
<evidence type="ECO:0000313" key="3">
    <source>
        <dbReference type="Proteomes" id="UP001240529"/>
    </source>
</evidence>
<proteinExistence type="predicted"/>
<gene>
    <name evidence="2" type="ORF">Q0031_10410</name>
</gene>
<evidence type="ECO:0008006" key="4">
    <source>
        <dbReference type="Google" id="ProtNLM"/>
    </source>
</evidence>
<dbReference type="AlphaFoldDB" id="A0AAP5F9I4"/>
<evidence type="ECO:0000313" key="2">
    <source>
        <dbReference type="EMBL" id="MDQ7952195.1"/>
    </source>
</evidence>
<dbReference type="RefSeq" id="WP_171954814.1">
    <property type="nucleotide sequence ID" value="NZ_JAUZEA010000004.1"/>
</dbReference>
<keyword evidence="1" id="KW-0732">Signal</keyword>
<accession>A0AAP5F9I4</accession>
<reference evidence="2" key="1">
    <citation type="submission" date="2023-07" db="EMBL/GenBank/DDBJ databases">
        <authorList>
            <person name="Shahid S."/>
            <person name="Akbar M.Y."/>
            <person name="Ajmal W."/>
            <person name="Ansari A."/>
            <person name="Ghazanfar S."/>
        </authorList>
    </citation>
    <scope>NUCLEOTIDE SEQUENCE</scope>
    <source>
        <strain evidence="2">NIGAB</strain>
    </source>
</reference>